<dbReference type="Proteomes" id="UP000689195">
    <property type="component" value="Unassembled WGS sequence"/>
</dbReference>
<keyword evidence="1" id="KW-0812">Transmembrane</keyword>
<dbReference type="EMBL" id="CAJJDO010000017">
    <property type="protein sequence ID" value="CAD8147528.1"/>
    <property type="molecule type" value="Genomic_DNA"/>
</dbReference>
<proteinExistence type="predicted"/>
<reference evidence="2" key="1">
    <citation type="submission" date="2021-01" db="EMBL/GenBank/DDBJ databases">
        <authorList>
            <consortium name="Genoscope - CEA"/>
            <person name="William W."/>
        </authorList>
    </citation>
    <scope>NUCLEOTIDE SEQUENCE</scope>
</reference>
<keyword evidence="3" id="KW-1185">Reference proteome</keyword>
<organism evidence="2 3">
    <name type="scientific">Paramecium pentaurelia</name>
    <dbReference type="NCBI Taxonomy" id="43138"/>
    <lineage>
        <taxon>Eukaryota</taxon>
        <taxon>Sar</taxon>
        <taxon>Alveolata</taxon>
        <taxon>Ciliophora</taxon>
        <taxon>Intramacronucleata</taxon>
        <taxon>Oligohymenophorea</taxon>
        <taxon>Peniculida</taxon>
        <taxon>Parameciidae</taxon>
        <taxon>Paramecium</taxon>
    </lineage>
</organism>
<evidence type="ECO:0000256" key="1">
    <source>
        <dbReference type="SAM" id="Phobius"/>
    </source>
</evidence>
<evidence type="ECO:0000313" key="2">
    <source>
        <dbReference type="EMBL" id="CAD8147528.1"/>
    </source>
</evidence>
<keyword evidence="1" id="KW-1133">Transmembrane helix</keyword>
<name>A0A8S1T6Y2_9CILI</name>
<sequence length="57" mass="6999">MNVQKKKFSLANAHLKFQILIMQITQIIFWKQLFFNVQMLVIFIEYKVERKRIALQK</sequence>
<evidence type="ECO:0000313" key="3">
    <source>
        <dbReference type="Proteomes" id="UP000689195"/>
    </source>
</evidence>
<comment type="caution">
    <text evidence="2">The sequence shown here is derived from an EMBL/GenBank/DDBJ whole genome shotgun (WGS) entry which is preliminary data.</text>
</comment>
<protein>
    <recommendedName>
        <fullName evidence="4">Transmembrane protein</fullName>
    </recommendedName>
</protein>
<keyword evidence="1" id="KW-0472">Membrane</keyword>
<accession>A0A8S1T6Y2</accession>
<gene>
    <name evidence="2" type="ORF">PPENT_87.1.T0170009</name>
</gene>
<evidence type="ECO:0008006" key="4">
    <source>
        <dbReference type="Google" id="ProtNLM"/>
    </source>
</evidence>
<feature type="transmembrane region" description="Helical" evidence="1">
    <location>
        <begin position="20"/>
        <end position="44"/>
    </location>
</feature>
<dbReference type="AlphaFoldDB" id="A0A8S1T6Y2"/>